<sequence>MKEEAERIDKFADSLSERTRIGMIRALQTVGRTAAQDWLQGPRPERLGVVSGSLIRAMQGTHAFDPGEGGSASTSKKEGYVKAWKTGNRIFGEIGVEVFSKGGFDYADYWEHSGKAHDGPRPFMAPAGNQALSAGLLDRDIQDELNKAKLD</sequence>
<gene>
    <name evidence="1" type="ORF">ENH87_01915</name>
</gene>
<proteinExistence type="predicted"/>
<organism evidence="1">
    <name type="scientific">Pricia antarctica</name>
    <dbReference type="NCBI Taxonomy" id="641691"/>
    <lineage>
        <taxon>Bacteria</taxon>
        <taxon>Pseudomonadati</taxon>
        <taxon>Bacteroidota</taxon>
        <taxon>Flavobacteriia</taxon>
        <taxon>Flavobacteriales</taxon>
        <taxon>Flavobacteriaceae</taxon>
        <taxon>Pricia</taxon>
    </lineage>
</organism>
<reference evidence="1" key="1">
    <citation type="journal article" date="2020" name="mSystems">
        <title>Genome- and Community-Level Interaction Insights into Carbon Utilization and Element Cycling Functions of Hydrothermarchaeota in Hydrothermal Sediment.</title>
        <authorList>
            <person name="Zhou Z."/>
            <person name="Liu Y."/>
            <person name="Xu W."/>
            <person name="Pan J."/>
            <person name="Luo Z.H."/>
            <person name="Li M."/>
        </authorList>
    </citation>
    <scope>NUCLEOTIDE SEQUENCE [LARGE SCALE GENOMIC DNA]</scope>
    <source>
        <strain evidence="1">HyVt-345</strain>
    </source>
</reference>
<accession>A0A831QN21</accession>
<dbReference type="AlphaFoldDB" id="A0A831QN21"/>
<evidence type="ECO:0000313" key="1">
    <source>
        <dbReference type="EMBL" id="HEA19657.1"/>
    </source>
</evidence>
<dbReference type="Proteomes" id="UP000886191">
    <property type="component" value="Unassembled WGS sequence"/>
</dbReference>
<protein>
    <submittedName>
        <fullName evidence="1">Uncharacterized protein</fullName>
    </submittedName>
</protein>
<comment type="caution">
    <text evidence="1">The sequence shown here is derived from an EMBL/GenBank/DDBJ whole genome shotgun (WGS) entry which is preliminary data.</text>
</comment>
<dbReference type="EMBL" id="DRGL01000013">
    <property type="protein sequence ID" value="HEA19657.1"/>
    <property type="molecule type" value="Genomic_DNA"/>
</dbReference>
<name>A0A831QN21_9FLAO</name>